<reference evidence="2" key="1">
    <citation type="submission" date="2022-01" db="EMBL/GenBank/DDBJ databases">
        <authorList>
            <person name="King R."/>
        </authorList>
    </citation>
    <scope>NUCLEOTIDE SEQUENCE</scope>
</reference>
<evidence type="ECO:0000313" key="3">
    <source>
        <dbReference type="Proteomes" id="UP001153620"/>
    </source>
</evidence>
<protein>
    <recommendedName>
        <fullName evidence="1">CHK kinase-like domain-containing protein</fullName>
    </recommendedName>
</protein>
<proteinExistence type="predicted"/>
<dbReference type="InterPro" id="IPR004119">
    <property type="entry name" value="EcKL"/>
</dbReference>
<reference evidence="2" key="2">
    <citation type="submission" date="2022-10" db="EMBL/GenBank/DDBJ databases">
        <authorList>
            <consortium name="ENA_rothamsted_submissions"/>
            <consortium name="culmorum"/>
            <person name="King R."/>
        </authorList>
    </citation>
    <scope>NUCLEOTIDE SEQUENCE</scope>
</reference>
<evidence type="ECO:0000313" key="2">
    <source>
        <dbReference type="EMBL" id="CAH1734326.1"/>
    </source>
</evidence>
<accession>A0A9P0NP17</accession>
<sequence>MSTADSQIPLWMNDKFIMSAICHYENNPQAKVLQYSIEPAKKSGGNQGGSAVYRASIIYCSNSIIDKIFTIIKTQPVVENAEKFEDETAFNVETSMYKILSKIQLLMQSIGDSDVLCPRLIFQSMEPQPVIFLEDVHMNAFDFMIDTIPEDFEFSKMIARRLGKFHAGSYYLNKIKQFNPAYFTFSIYEDYQCINMLFDKPLRIFIEVLSTWKGYEKYVEPLRAFRKNFASLGLKSYKPHKGSTTINVLNHGDFHSRNVLFKRDLDGTLSDMIMLDFQTCVFATPAIDLTYALYNFVSDSNRNKHRDEFIAIYHQQFVETLKQLGYQKHIPTLMDLQIEMLKNGNLQVITAICLKYLSYFDYNTLEPEDLTNGMRSIKIKAFNSNGFKKMIEQELPRFLYSGII</sequence>
<dbReference type="InterPro" id="IPR015897">
    <property type="entry name" value="CHK_kinase-like"/>
</dbReference>
<dbReference type="PANTHER" id="PTHR11012">
    <property type="entry name" value="PROTEIN KINASE-LIKE DOMAIN-CONTAINING"/>
    <property type="match status" value="1"/>
</dbReference>
<dbReference type="SMART" id="SM00587">
    <property type="entry name" value="CHK"/>
    <property type="match status" value="1"/>
</dbReference>
<feature type="domain" description="CHK kinase-like" evidence="1">
    <location>
        <begin position="131"/>
        <end position="323"/>
    </location>
</feature>
<gene>
    <name evidence="2" type="ORF">CHIRRI_LOCUS13637</name>
</gene>
<dbReference type="AlphaFoldDB" id="A0A9P0NP17"/>
<keyword evidence="3" id="KW-1185">Reference proteome</keyword>
<organism evidence="2 3">
    <name type="scientific">Chironomus riparius</name>
    <dbReference type="NCBI Taxonomy" id="315576"/>
    <lineage>
        <taxon>Eukaryota</taxon>
        <taxon>Metazoa</taxon>
        <taxon>Ecdysozoa</taxon>
        <taxon>Arthropoda</taxon>
        <taxon>Hexapoda</taxon>
        <taxon>Insecta</taxon>
        <taxon>Pterygota</taxon>
        <taxon>Neoptera</taxon>
        <taxon>Endopterygota</taxon>
        <taxon>Diptera</taxon>
        <taxon>Nematocera</taxon>
        <taxon>Chironomoidea</taxon>
        <taxon>Chironomidae</taxon>
        <taxon>Chironominae</taxon>
        <taxon>Chironomus</taxon>
    </lineage>
</organism>
<evidence type="ECO:0000259" key="1">
    <source>
        <dbReference type="SMART" id="SM00587"/>
    </source>
</evidence>
<dbReference type="Pfam" id="PF02958">
    <property type="entry name" value="EcKL"/>
    <property type="match status" value="1"/>
</dbReference>
<dbReference type="InterPro" id="IPR011009">
    <property type="entry name" value="Kinase-like_dom_sf"/>
</dbReference>
<dbReference type="Proteomes" id="UP001153620">
    <property type="component" value="Chromosome 4"/>
</dbReference>
<dbReference type="PANTHER" id="PTHR11012:SF12">
    <property type="entry name" value="CHK KINASE-LIKE DOMAIN-CONTAINING PROTEIN-RELATED"/>
    <property type="match status" value="1"/>
</dbReference>
<dbReference type="Gene3D" id="3.90.1200.10">
    <property type="match status" value="1"/>
</dbReference>
<dbReference type="SUPFAM" id="SSF56112">
    <property type="entry name" value="Protein kinase-like (PK-like)"/>
    <property type="match status" value="1"/>
</dbReference>
<name>A0A9P0NP17_9DIPT</name>
<dbReference type="EMBL" id="OU895880">
    <property type="protein sequence ID" value="CAH1734326.1"/>
    <property type="molecule type" value="Genomic_DNA"/>
</dbReference>